<gene>
    <name evidence="1" type="ORF">ACAOBT_LOCUS16408</name>
</gene>
<keyword evidence="2" id="KW-1185">Reference proteome</keyword>
<name>A0A9P0PG84_ACAOB</name>
<dbReference type="AlphaFoldDB" id="A0A9P0PG84"/>
<organism evidence="1 2">
    <name type="scientific">Acanthoscelides obtectus</name>
    <name type="common">Bean weevil</name>
    <name type="synonym">Bruchus obtectus</name>
    <dbReference type="NCBI Taxonomy" id="200917"/>
    <lineage>
        <taxon>Eukaryota</taxon>
        <taxon>Metazoa</taxon>
        <taxon>Ecdysozoa</taxon>
        <taxon>Arthropoda</taxon>
        <taxon>Hexapoda</taxon>
        <taxon>Insecta</taxon>
        <taxon>Pterygota</taxon>
        <taxon>Neoptera</taxon>
        <taxon>Endopterygota</taxon>
        <taxon>Coleoptera</taxon>
        <taxon>Polyphaga</taxon>
        <taxon>Cucujiformia</taxon>
        <taxon>Chrysomeloidea</taxon>
        <taxon>Chrysomelidae</taxon>
        <taxon>Bruchinae</taxon>
        <taxon>Bruchini</taxon>
        <taxon>Acanthoscelides</taxon>
    </lineage>
</organism>
<protein>
    <submittedName>
        <fullName evidence="1">Uncharacterized protein</fullName>
    </submittedName>
</protein>
<dbReference type="OrthoDB" id="6776377at2759"/>
<evidence type="ECO:0000313" key="2">
    <source>
        <dbReference type="Proteomes" id="UP001152888"/>
    </source>
</evidence>
<dbReference type="Proteomes" id="UP001152888">
    <property type="component" value="Unassembled WGS sequence"/>
</dbReference>
<sequence>MCETRWTERHDSVLQLDSKFEKIVEVLNIISNWKDREASSKAECLKTAITSTQLIVSLKCLCDILALTVNLTGK</sequence>
<dbReference type="EMBL" id="CAKOFQ010006968">
    <property type="protein sequence ID" value="CAH1984934.1"/>
    <property type="molecule type" value="Genomic_DNA"/>
</dbReference>
<reference evidence="1" key="1">
    <citation type="submission" date="2022-03" db="EMBL/GenBank/DDBJ databases">
        <authorList>
            <person name="Sayadi A."/>
        </authorList>
    </citation>
    <scope>NUCLEOTIDE SEQUENCE</scope>
</reference>
<comment type="caution">
    <text evidence="1">The sequence shown here is derived from an EMBL/GenBank/DDBJ whole genome shotgun (WGS) entry which is preliminary data.</text>
</comment>
<accession>A0A9P0PG84</accession>
<evidence type="ECO:0000313" key="1">
    <source>
        <dbReference type="EMBL" id="CAH1984934.1"/>
    </source>
</evidence>
<proteinExistence type="predicted"/>